<gene>
    <name evidence="2" type="ORF">PYK22_02733</name>
</gene>
<evidence type="ECO:0000256" key="1">
    <source>
        <dbReference type="SAM" id="MobiDB-lite"/>
    </source>
</evidence>
<feature type="region of interest" description="Disordered" evidence="1">
    <location>
        <begin position="297"/>
        <end position="328"/>
    </location>
</feature>
<dbReference type="GO" id="GO:0006508">
    <property type="term" value="P:proteolysis"/>
    <property type="evidence" value="ECO:0007669"/>
    <property type="project" value="UniProtKB-KW"/>
</dbReference>
<accession>A0A0B6X324</accession>
<dbReference type="Gene3D" id="2.40.70.10">
    <property type="entry name" value="Acid Proteases"/>
    <property type="match status" value="1"/>
</dbReference>
<reference evidence="2 3" key="1">
    <citation type="submission" date="2013-12" db="EMBL/GenBank/DDBJ databases">
        <authorList>
            <person name="Stott M."/>
        </authorList>
    </citation>
    <scope>NUCLEOTIDE SEQUENCE [LARGE SCALE GENOMIC DNA]</scope>
    <source>
        <strain evidence="2 3">K22</strain>
    </source>
</reference>
<evidence type="ECO:0000313" key="2">
    <source>
        <dbReference type="EMBL" id="CDM66700.1"/>
    </source>
</evidence>
<keyword evidence="2" id="KW-0378">Hydrolase</keyword>
<dbReference type="Pfam" id="PF13650">
    <property type="entry name" value="Asp_protease_2"/>
    <property type="match status" value="1"/>
</dbReference>
<organism evidence="2 3">
    <name type="scientific">Pyrinomonas methylaliphatogenes</name>
    <dbReference type="NCBI Taxonomy" id="454194"/>
    <lineage>
        <taxon>Bacteria</taxon>
        <taxon>Pseudomonadati</taxon>
        <taxon>Acidobacteriota</taxon>
        <taxon>Blastocatellia</taxon>
        <taxon>Blastocatellales</taxon>
        <taxon>Pyrinomonadaceae</taxon>
        <taxon>Pyrinomonas</taxon>
    </lineage>
</organism>
<sequence length="328" mass="35753">MKRQTLAFIFSLLLLVTFIGAAPHIGAAIFSHRAPIPQAPLPRPVRFRETRARGLLLQAWVNGVGPYTFALDTGAGAIILSPRVASEAQVARMGRRVKIAWFDGRRSIFGEYARLRSLAVGDPDNRLPAQGTTIIAALPEGVDGLLDPTEGYWPLGYIIDMPRDELGAFDPRREAIESGGTEATILRWLPDREGRRPFVQLADGRPALLDTGSRFGLALSRVAARAMGIVIDAPREARVLRLAPMTLELGSLVLRNVPTDLIVDADEQTPILLGREALRPFRLLFDPQKRLIRIDLPRKGRSAQDHSRINAAGTRTASSSSGGPNISG</sequence>
<proteinExistence type="predicted"/>
<keyword evidence="2" id="KW-0645">Protease</keyword>
<keyword evidence="3" id="KW-1185">Reference proteome</keyword>
<dbReference type="Proteomes" id="UP000031518">
    <property type="component" value="Unassembled WGS sequence"/>
</dbReference>
<dbReference type="AlphaFoldDB" id="A0A0B6X324"/>
<evidence type="ECO:0000313" key="3">
    <source>
        <dbReference type="Proteomes" id="UP000031518"/>
    </source>
</evidence>
<dbReference type="GO" id="GO:0008233">
    <property type="term" value="F:peptidase activity"/>
    <property type="evidence" value="ECO:0007669"/>
    <property type="project" value="UniProtKB-KW"/>
</dbReference>
<name>A0A0B6X324_9BACT</name>
<reference evidence="2 3" key="2">
    <citation type="submission" date="2015-01" db="EMBL/GenBank/DDBJ databases">
        <title>Complete genome sequence of Pyrinomonas methylaliphatogenes type strain K22T.</title>
        <authorList>
            <person name="Lee K.C.Y."/>
            <person name="Power J.F."/>
            <person name="Dunfield P.F."/>
            <person name="Morgan X.C."/>
            <person name="Huttenhower C."/>
            <person name="Stott M.B."/>
        </authorList>
    </citation>
    <scope>NUCLEOTIDE SEQUENCE [LARGE SCALE GENOMIC DNA]</scope>
    <source>
        <strain evidence="2 3">K22</strain>
    </source>
</reference>
<dbReference type="InterPro" id="IPR021109">
    <property type="entry name" value="Peptidase_aspartic_dom_sf"/>
</dbReference>
<dbReference type="EMBL" id="CBXV010000008">
    <property type="protein sequence ID" value="CDM66700.1"/>
    <property type="molecule type" value="Genomic_DNA"/>
</dbReference>
<feature type="compositionally biased region" description="Basic and acidic residues" evidence="1">
    <location>
        <begin position="297"/>
        <end position="308"/>
    </location>
</feature>
<protein>
    <submittedName>
        <fullName evidence="2">Aspartyl protease</fullName>
    </submittedName>
</protein>
<feature type="compositionally biased region" description="Low complexity" evidence="1">
    <location>
        <begin position="311"/>
        <end position="328"/>
    </location>
</feature>